<comment type="similarity">
    <text evidence="2">Belongs to the GSP M family.</text>
</comment>
<dbReference type="Proteomes" id="UP000009182">
    <property type="component" value="Chromosome"/>
</dbReference>
<evidence type="ECO:0000256" key="7">
    <source>
        <dbReference type="ARBA" id="ARBA00022927"/>
    </source>
</evidence>
<evidence type="ECO:0000256" key="9">
    <source>
        <dbReference type="ARBA" id="ARBA00023136"/>
    </source>
</evidence>
<comment type="subcellular location">
    <subcellularLocation>
        <location evidence="1">Cell inner membrane</location>
        <topology evidence="1">Single-pass membrane protein</topology>
    </subcellularLocation>
</comment>
<sequence>MIKSWWAEKSTSEKQIVAALAVLSLGVFCWLAVIKPIDTYIEEHQSHAQKIKKDIKWMQDQASTHGLLGHPALTQPIKNILLEEAKRENLTITLENGPDNTLTINPVTAPLENVSRWLTTAQITYGIVIEDLQFTLAGNEEITLKCHERCNSDPHPTPEIRSRG</sequence>
<dbReference type="GO" id="GO:0015628">
    <property type="term" value="P:protein secretion by the type II secretion system"/>
    <property type="evidence" value="ECO:0007669"/>
    <property type="project" value="InterPro"/>
</dbReference>
<keyword evidence="9 10" id="KW-0472">Membrane</keyword>
<dbReference type="InterPro" id="IPR007690">
    <property type="entry name" value="T2SS_GspM"/>
</dbReference>
<keyword evidence="6 10" id="KW-0812">Transmembrane</keyword>
<dbReference type="GO" id="GO:0005886">
    <property type="term" value="C:plasma membrane"/>
    <property type="evidence" value="ECO:0007669"/>
    <property type="project" value="UniProtKB-SubCell"/>
</dbReference>
<proteinExistence type="inferred from homology"/>
<evidence type="ECO:0000256" key="4">
    <source>
        <dbReference type="ARBA" id="ARBA00022475"/>
    </source>
</evidence>
<evidence type="ECO:0000256" key="5">
    <source>
        <dbReference type="ARBA" id="ARBA00022519"/>
    </source>
</evidence>
<gene>
    <name evidence="11" type="ordered locus">ECP_3422</name>
</gene>
<dbReference type="AlphaFoldDB" id="A0A454A8I5"/>
<dbReference type="EMBL" id="CP000247">
    <property type="protein sequence ID" value="ABG71402.1"/>
    <property type="molecule type" value="Genomic_DNA"/>
</dbReference>
<dbReference type="SUPFAM" id="SSF103054">
    <property type="entry name" value="General secretion pathway protein M, EpsM"/>
    <property type="match status" value="1"/>
</dbReference>
<dbReference type="KEGG" id="ecp:ECP_3422"/>
<accession>A0A454A8I5</accession>
<evidence type="ECO:0000256" key="8">
    <source>
        <dbReference type="ARBA" id="ARBA00022989"/>
    </source>
</evidence>
<feature type="transmembrane region" description="Helical" evidence="10">
    <location>
        <begin position="16"/>
        <end position="34"/>
    </location>
</feature>
<protein>
    <submittedName>
        <fullName evidence="11">Putative general secretion pathway protein M</fullName>
    </submittedName>
</protein>
<keyword evidence="8 10" id="KW-1133">Transmembrane helix</keyword>
<dbReference type="InterPro" id="IPR023229">
    <property type="entry name" value="T2SS_M_periplasmic_sf"/>
</dbReference>
<keyword evidence="3" id="KW-0813">Transport</keyword>
<evidence type="ECO:0000313" key="12">
    <source>
        <dbReference type="Proteomes" id="UP000009182"/>
    </source>
</evidence>
<evidence type="ECO:0000256" key="1">
    <source>
        <dbReference type="ARBA" id="ARBA00004377"/>
    </source>
</evidence>
<keyword evidence="4" id="KW-1003">Cell membrane</keyword>
<organism evidence="11 12">
    <name type="scientific">Escherichia coli O6:K15:H31 (strain 536 / UPEC)</name>
    <dbReference type="NCBI Taxonomy" id="362663"/>
    <lineage>
        <taxon>Bacteria</taxon>
        <taxon>Pseudomonadati</taxon>
        <taxon>Pseudomonadota</taxon>
        <taxon>Gammaproteobacteria</taxon>
        <taxon>Enterobacterales</taxon>
        <taxon>Enterobacteriaceae</taxon>
        <taxon>Escherichia</taxon>
    </lineage>
</organism>
<dbReference type="GO" id="GO:0015627">
    <property type="term" value="C:type II protein secretion system complex"/>
    <property type="evidence" value="ECO:0007669"/>
    <property type="project" value="InterPro"/>
</dbReference>
<evidence type="ECO:0000256" key="3">
    <source>
        <dbReference type="ARBA" id="ARBA00022448"/>
    </source>
</evidence>
<evidence type="ECO:0000256" key="2">
    <source>
        <dbReference type="ARBA" id="ARBA00010637"/>
    </source>
</evidence>
<evidence type="ECO:0000256" key="6">
    <source>
        <dbReference type="ARBA" id="ARBA00022692"/>
    </source>
</evidence>
<dbReference type="Pfam" id="PF04612">
    <property type="entry name" value="T2SSM"/>
    <property type="match status" value="1"/>
</dbReference>
<name>A0A454A8I5_ECOL5</name>
<evidence type="ECO:0000313" key="11">
    <source>
        <dbReference type="EMBL" id="ABG71402.1"/>
    </source>
</evidence>
<dbReference type="RefSeq" id="WP_000597912.1">
    <property type="nucleotide sequence ID" value="NC_008253.1"/>
</dbReference>
<reference evidence="11 12" key="1">
    <citation type="journal article" date="2006" name="Mol. Microbiol.">
        <title>Role of pathogenicity island-associated integrases in the genome plasticity of uropathogenic Escherichia coli strain 536.</title>
        <authorList>
            <person name="Hochhut B."/>
            <person name="Wilde C."/>
            <person name="Balling G."/>
            <person name="Middendorf B."/>
            <person name="Dobrindt U."/>
            <person name="Brzuszkiewicz E."/>
            <person name="Gottschalk G."/>
            <person name="Carniel E."/>
            <person name="Hacker J."/>
        </authorList>
    </citation>
    <scope>NUCLEOTIDE SEQUENCE [LARGE SCALE GENOMIC DNA]</scope>
    <source>
        <strain evidence="12">536 / UPEC</strain>
    </source>
</reference>
<evidence type="ECO:0000256" key="10">
    <source>
        <dbReference type="SAM" id="Phobius"/>
    </source>
</evidence>
<keyword evidence="5" id="KW-0997">Cell inner membrane</keyword>
<keyword evidence="7" id="KW-0653">Protein transport</keyword>